<keyword evidence="3" id="KW-1185">Reference proteome</keyword>
<protein>
    <submittedName>
        <fullName evidence="2">Uncharacterized protein</fullName>
    </submittedName>
</protein>
<comment type="caution">
    <text evidence="2">The sequence shown here is derived from an EMBL/GenBank/DDBJ whole genome shotgun (WGS) entry which is preliminary data.</text>
</comment>
<feature type="signal peptide" evidence="1">
    <location>
        <begin position="1"/>
        <end position="24"/>
    </location>
</feature>
<evidence type="ECO:0000256" key="1">
    <source>
        <dbReference type="SAM" id="SignalP"/>
    </source>
</evidence>
<feature type="chain" id="PRO_5043430053" evidence="1">
    <location>
        <begin position="25"/>
        <end position="305"/>
    </location>
</feature>
<reference evidence="2 3" key="1">
    <citation type="submission" date="2022-12" db="EMBL/GenBank/DDBJ databases">
        <title>Chromosome-level genome assembly of true bugs.</title>
        <authorList>
            <person name="Ma L."/>
            <person name="Li H."/>
        </authorList>
    </citation>
    <scope>NUCLEOTIDE SEQUENCE [LARGE SCALE GENOMIC DNA]</scope>
    <source>
        <strain evidence="2">Lab_2022b</strain>
    </source>
</reference>
<gene>
    <name evidence="2" type="ORF">O3M35_009544</name>
</gene>
<dbReference type="AlphaFoldDB" id="A0AAW1D8N7"/>
<dbReference type="EMBL" id="JAPXFL010000006">
    <property type="protein sequence ID" value="KAK9505503.1"/>
    <property type="molecule type" value="Genomic_DNA"/>
</dbReference>
<name>A0AAW1D8N7_9HEMI</name>
<organism evidence="2 3">
    <name type="scientific">Rhynocoris fuscipes</name>
    <dbReference type="NCBI Taxonomy" id="488301"/>
    <lineage>
        <taxon>Eukaryota</taxon>
        <taxon>Metazoa</taxon>
        <taxon>Ecdysozoa</taxon>
        <taxon>Arthropoda</taxon>
        <taxon>Hexapoda</taxon>
        <taxon>Insecta</taxon>
        <taxon>Pterygota</taxon>
        <taxon>Neoptera</taxon>
        <taxon>Paraneoptera</taxon>
        <taxon>Hemiptera</taxon>
        <taxon>Heteroptera</taxon>
        <taxon>Panheteroptera</taxon>
        <taxon>Cimicomorpha</taxon>
        <taxon>Reduviidae</taxon>
        <taxon>Harpactorinae</taxon>
        <taxon>Harpactorini</taxon>
        <taxon>Rhynocoris</taxon>
    </lineage>
</organism>
<keyword evidence="1" id="KW-0732">Signal</keyword>
<dbReference type="Proteomes" id="UP001461498">
    <property type="component" value="Unassembled WGS sequence"/>
</dbReference>
<evidence type="ECO:0000313" key="3">
    <source>
        <dbReference type="Proteomes" id="UP001461498"/>
    </source>
</evidence>
<evidence type="ECO:0000313" key="2">
    <source>
        <dbReference type="EMBL" id="KAK9505503.1"/>
    </source>
</evidence>
<sequence length="305" mass="35926">MAPLISSFLTLFIIIIQIITQTECFLPSIPRFRKETASNSSTLSAVSTIEKTKKNMSTEFPSFVWKIEDKIDENIDFDYYIIISGKFLEKVDDIIMNINKQLVDLQFKIKNFEKKLISDIDKFNVIITNIRSSKKICFQYKPDKIRYQASYNQLAELLLFIFKNRLIELNRKIDRFNIKINSTKELIKFNSTNTELKFNNEFELLIRNIIKELFNEKREIIKNSFLLSEHLLQLEENERELELNISRKIGQEILSFSCCTKKFYFEPVDYKCDDFKVMAKADGIVGISDSNEDVTEEDLTEEVEE</sequence>
<accession>A0AAW1D8N7</accession>
<proteinExistence type="predicted"/>